<dbReference type="InterPro" id="IPR050143">
    <property type="entry name" value="TRIM/RBCC"/>
</dbReference>
<dbReference type="Pfam" id="PF13765">
    <property type="entry name" value="PRY"/>
    <property type="match status" value="1"/>
</dbReference>
<dbReference type="InterPro" id="IPR043136">
    <property type="entry name" value="B30.2/SPRY_sf"/>
</dbReference>
<dbReference type="CDD" id="cd13733">
    <property type="entry name" value="SPRY_PRY_C-I_1"/>
    <property type="match status" value="1"/>
</dbReference>
<sequence>TGSTNRDRQMEQDQLKSALDSMEAEKESKSELKQQQEREIAELDEFTTSLEKDISAQFARIHQYLEDKEKCFVEELMRQKEEALQLMVENQSRTEMELFSLEENILNLKEVIQQQDNIYFLKELQGLQEMYLDKGEEGRNADGGQDEEDNDVIQDLEEYVFEEIAYPTGEGEEMQISPRKNYTGFQGPLLYAVWKEMKQIISPFPVSLTLDPNTAHHNLILSEDLTSVRNSETVLELPDNPERFDTAPCVLGSQGFNSGKHYWEVEVGDNTDWDVGVVREFANRKGCVITGPENGYWAVWLRNENKYGAAIDSLCPSVKPRSIGVYLDYEGGLVTFYNADDMSVLYTFTDTFTEKLFPYFYPGLHDVGKNNAPLRLCCF</sequence>
<feature type="compositionally biased region" description="Basic and acidic residues" evidence="1">
    <location>
        <begin position="23"/>
        <end position="36"/>
    </location>
</feature>
<dbReference type="FunFam" id="2.60.120.920:FF:000004">
    <property type="entry name" value="Butyrophilin subfamily 1 member A1"/>
    <property type="match status" value="1"/>
</dbReference>
<evidence type="ECO:0000313" key="3">
    <source>
        <dbReference type="EMBL" id="GCC17843.1"/>
    </source>
</evidence>
<evidence type="ECO:0000313" key="4">
    <source>
        <dbReference type="Proteomes" id="UP000287033"/>
    </source>
</evidence>
<feature type="domain" description="B30.2/SPRY" evidence="2">
    <location>
        <begin position="188"/>
        <end position="376"/>
    </location>
</feature>
<dbReference type="STRING" id="137246.A0A401RI64"/>
<dbReference type="SMART" id="SM00449">
    <property type="entry name" value="SPRY"/>
    <property type="match status" value="1"/>
</dbReference>
<dbReference type="InterPro" id="IPR001870">
    <property type="entry name" value="B30.2/SPRY"/>
</dbReference>
<dbReference type="Proteomes" id="UP000287033">
    <property type="component" value="Unassembled WGS sequence"/>
</dbReference>
<feature type="compositionally biased region" description="Basic and acidic residues" evidence="1">
    <location>
        <begin position="1"/>
        <end position="14"/>
    </location>
</feature>
<dbReference type="PROSITE" id="PS50188">
    <property type="entry name" value="B302_SPRY"/>
    <property type="match status" value="1"/>
</dbReference>
<organism evidence="3 4">
    <name type="scientific">Chiloscyllium punctatum</name>
    <name type="common">Brownbanded bambooshark</name>
    <name type="synonym">Hemiscyllium punctatum</name>
    <dbReference type="NCBI Taxonomy" id="137246"/>
    <lineage>
        <taxon>Eukaryota</taxon>
        <taxon>Metazoa</taxon>
        <taxon>Chordata</taxon>
        <taxon>Craniata</taxon>
        <taxon>Vertebrata</taxon>
        <taxon>Chondrichthyes</taxon>
        <taxon>Elasmobranchii</taxon>
        <taxon>Galeomorphii</taxon>
        <taxon>Galeoidea</taxon>
        <taxon>Orectolobiformes</taxon>
        <taxon>Hemiscylliidae</taxon>
        <taxon>Chiloscyllium</taxon>
    </lineage>
</organism>
<accession>A0A401RI64</accession>
<dbReference type="InterPro" id="IPR013320">
    <property type="entry name" value="ConA-like_dom_sf"/>
</dbReference>
<dbReference type="PANTHER" id="PTHR24103">
    <property type="entry name" value="E3 UBIQUITIN-PROTEIN LIGASE TRIM"/>
    <property type="match status" value="1"/>
</dbReference>
<dbReference type="OMA" id="ECLYPMF"/>
<feature type="region of interest" description="Disordered" evidence="1">
    <location>
        <begin position="1"/>
        <end position="36"/>
    </location>
</feature>
<dbReference type="AlphaFoldDB" id="A0A401RI64"/>
<reference evidence="3 4" key="1">
    <citation type="journal article" date="2018" name="Nat. Ecol. Evol.">
        <title>Shark genomes provide insights into elasmobranch evolution and the origin of vertebrates.</title>
        <authorList>
            <person name="Hara Y"/>
            <person name="Yamaguchi K"/>
            <person name="Onimaru K"/>
            <person name="Kadota M"/>
            <person name="Koyanagi M"/>
            <person name="Keeley SD"/>
            <person name="Tatsumi K"/>
            <person name="Tanaka K"/>
            <person name="Motone F"/>
            <person name="Kageyama Y"/>
            <person name="Nozu R"/>
            <person name="Adachi N"/>
            <person name="Nishimura O"/>
            <person name="Nakagawa R"/>
            <person name="Tanegashima C"/>
            <person name="Kiyatake I"/>
            <person name="Matsumoto R"/>
            <person name="Murakumo K"/>
            <person name="Nishida K"/>
            <person name="Terakita A"/>
            <person name="Kuratani S"/>
            <person name="Sato K"/>
            <person name="Hyodo S Kuraku.S."/>
        </authorList>
    </citation>
    <scope>NUCLEOTIDE SEQUENCE [LARGE SCALE GENOMIC DNA]</scope>
</reference>
<dbReference type="InterPro" id="IPR003879">
    <property type="entry name" value="Butyrophylin_SPRY"/>
</dbReference>
<dbReference type="SUPFAM" id="SSF49899">
    <property type="entry name" value="Concanavalin A-like lectins/glucanases"/>
    <property type="match status" value="1"/>
</dbReference>
<comment type="caution">
    <text evidence="3">The sequence shown here is derived from an EMBL/GenBank/DDBJ whole genome shotgun (WGS) entry which is preliminary data.</text>
</comment>
<name>A0A401RI64_CHIPU</name>
<dbReference type="SMART" id="SM00589">
    <property type="entry name" value="PRY"/>
    <property type="match status" value="1"/>
</dbReference>
<evidence type="ECO:0000256" key="1">
    <source>
        <dbReference type="SAM" id="MobiDB-lite"/>
    </source>
</evidence>
<keyword evidence="4" id="KW-1185">Reference proteome</keyword>
<dbReference type="Gene3D" id="2.60.120.920">
    <property type="match status" value="1"/>
</dbReference>
<feature type="non-terminal residue" evidence="3">
    <location>
        <position position="1"/>
    </location>
</feature>
<evidence type="ECO:0000259" key="2">
    <source>
        <dbReference type="PROSITE" id="PS50188"/>
    </source>
</evidence>
<protein>
    <recommendedName>
        <fullName evidence="2">B30.2/SPRY domain-containing protein</fullName>
    </recommendedName>
</protein>
<dbReference type="OrthoDB" id="128536at2759"/>
<dbReference type="PRINTS" id="PR01407">
    <property type="entry name" value="BUTYPHLNCDUF"/>
</dbReference>
<dbReference type="InterPro" id="IPR003877">
    <property type="entry name" value="SPRY_dom"/>
</dbReference>
<proteinExistence type="predicted"/>
<dbReference type="InterPro" id="IPR006574">
    <property type="entry name" value="PRY"/>
</dbReference>
<gene>
    <name evidence="3" type="ORF">chiPu_0020672</name>
</gene>
<dbReference type="EMBL" id="BEZZ01002802">
    <property type="protein sequence ID" value="GCC17843.1"/>
    <property type="molecule type" value="Genomic_DNA"/>
</dbReference>
<dbReference type="Pfam" id="PF00622">
    <property type="entry name" value="SPRY"/>
    <property type="match status" value="1"/>
</dbReference>